<dbReference type="SUPFAM" id="SSF52151">
    <property type="entry name" value="FabD/lysophospholipase-like"/>
    <property type="match status" value="1"/>
</dbReference>
<name>A0AAW0B2X3_9AGAR</name>
<evidence type="ECO:0000256" key="6">
    <source>
        <dbReference type="PROSITE-ProRule" id="PRU01363"/>
    </source>
</evidence>
<dbReference type="InterPro" id="IPR057326">
    <property type="entry name" value="KR_dom"/>
</dbReference>
<dbReference type="Pfam" id="PF14765">
    <property type="entry name" value="PS-DH"/>
    <property type="match status" value="1"/>
</dbReference>
<dbReference type="Gene3D" id="3.40.47.10">
    <property type="match status" value="1"/>
</dbReference>
<feature type="region of interest" description="C-terminal hotdog fold" evidence="6">
    <location>
        <begin position="1006"/>
        <end position="1157"/>
    </location>
</feature>
<dbReference type="InterPro" id="IPR016035">
    <property type="entry name" value="Acyl_Trfase/lysoPLipase"/>
</dbReference>
<dbReference type="SUPFAM" id="SSF55048">
    <property type="entry name" value="Probable ACP-binding domain of malonyl-CoA ACP transacylase"/>
    <property type="match status" value="1"/>
</dbReference>
<dbReference type="PROSITE" id="PS00606">
    <property type="entry name" value="KS3_1"/>
    <property type="match status" value="1"/>
</dbReference>
<sequence>MGHFTPQPIAIVGISADLPSGTYSDVNLDHSSFFEFLLNAGEAYEGIPATRFDIKAWKGYGLGQVAVEKGSFLKDIDLFDPIEFGVSAKDVRAMAPATRKLIEQSFLALLDSGIDYRKKQVGCYMSGTSIEMLNVAQPDVYEPRGSFGAAPAMIANRVSTHLDLLGPSVPVDTACSSSMTALHVAVQALQVGDCEAAVVGGCQLNHRQSGVLSADGKCKPFDASADGFARAEGCVVVVIKPLEDALRDNDRVYATILGTAINSTGAGGPPGAPVAESQVQAMEHAFKRAGKKPSDVGFVELHATGTAKGDPTEVNWVGKHFRRSDELLVGSVKGNIGHTEITAFLASLSKVLSIFEHQVIPPNINLSTLNPAIKWREYNLRAPVDATPLPSSESTPTLISMASSGIGGSNGHIVLQAPPPSRVEDSVSNHQLDTPVLFMAAGLSPRSASSVIDQLLPVLRGMAASEYSAASAVLGRRSKQMNWRSYAVATPGSSIQFSAPQYSSRDANPLVFVFSGQGPQHVHMGKELFRMFPVFRESILEMDKVFLRRTSKSMIQDYGLFDDSVSTTFKFPDVWPIFLTLPAIAMFQIALFDLLVHLGVRPDVVVGHSAGETAILYASGAAPKAMAVELAIIRGEIFSAMETSGGTMAALSCTPEKADELLAQHLSADPDGVVEVACLNAPAAVAIAGQEKSIDGVIALAHEAGIFGRKIRTRVPIHSSMMEACRAQYCEQVQDLFDRYPGDHIPTICTHSTLTGSLFCGPFDAEYFWLNTRSQVLFEPFVRNLPGASTFIEIAPHPVLSSYLSDMSVASSVVLSIIRRPKTGTPSTDHHNLLEFLGKLTATGHNCVNFAHLTSAASSGLKTRFPAYPFSKKQFPLFPETADWGHFHGPLNHLRLKLNRDTHPSLAEHIIRGEPIWPAAGFLEMALEFGATTLSNVNFRTMLPLSSEFPVPVNVRLNGLDWKVITSIPKARQSRDSGSERVHADGCLSFGITPELPDLDIPDIRSHCEHHVASEFYPSLSYFSSYGPKFQRVTNLYYTFDKALASIRGIDGSLTRESSYILHPAILDACFQITAYRPFNGDFAPNNYHLPSRLGELILHQEPRAGYFPLHIYAYVELTSWMPESMLFDIILADDLGKRLCTLHNFEVAKHHISPPRTIFTPLHLAREQVFVANSIASEPKSDCQDNQNPDAGRFILDLKETIVSLTVNNGRQMIKIRISSDLQWIINSVIQNVLSDFSSVAFEVSIPKSCFMPENIGHPFVVVHCQSSIPRADDTSFDIVLMVEDLFANTRSNDLGSTVIDCDKILLPGGTLLFIILGSRDLECSGTDDGNSDHGSTNLLPIDPSQHLTALGYSISYSSVSSSCSILNAQKPEWTPGSISKPGLFNDEAFVFNYSFGNEVELQWEFSGLNTSQELEIWILALDGVDTAAGLGLVRALRREYLFWTIRFVAFPETFSEEQQIQCLWSLPRCMQEELEIIFSSSGTPLVPRLAPLNLGADAKLQATNPNPRVQIVGAAATTFSPEKTYIILGGIGNLGACVAMFLVQRGARHIIVTSRSGKESLQTRKQNSPIVQRIFLYLQSLKSVNIQFEAVDASSMTSMSALFNSIEKEIGGCFILTAVLADGVFPALQEEDFAAVYTSKTGVLKTLLETAQVSKMDFLVAFSSVSGLVGTGGQANYCAANSALEHQVSQLPNGFAFICPAIIDTSLMDYDGSRLKHLKEWSISTDEMILWLEDAFRRFQDKSRFHSYIPNLDWEAMHRTHGMAQLGVHLLQNLNSEETSETQISEPILTRAARIIQNVLNIAENDFSNEVPLTSYGVDSLSAARLSFSLRSVMDVTQLQLLADNSLIDLVNKFSETSQSTIPLINEDENVGRSRESTSMLMDKLVDKFTTNMKHLTPQYHYQHCVLLTGSTGALGCHLLVHFLQREDVQHVYAFNRESTDGLSAAKRQANALECQGLPNNVLESRKLTIVVGDLGAPQFGLASELFLVLRSSVTMIIHNAWKVDFMAPLPDFEPLILGTKHLLDFAINSPRPKLPTFSFISTIGVFQNFNTVSLFAPEEPILDAAIATRSGYVESKWVGERMVQIASELGLNTNVIRVGLLTGSTSGSWDPSHWFPALVQSGSRIGCLPDGNDTISWIPIDTAAAAIIDMQQTMNTTLHLVHSKPTTWHAVLEHVSTMLHVPLVPYAEWYARLKSTAEFATHGAKEGTRRTQALKLLDYFEFGLKPMHGESMGLLPKVASDKGLHASQTLMGDGIECLNASQVQSWVNYWKSVELF</sequence>
<dbReference type="InterPro" id="IPR042104">
    <property type="entry name" value="PKS_dehydratase_sf"/>
</dbReference>
<dbReference type="InterPro" id="IPR036291">
    <property type="entry name" value="NAD(P)-bd_dom_sf"/>
</dbReference>
<dbReference type="InterPro" id="IPR013120">
    <property type="entry name" value="FAR_NAD-bd"/>
</dbReference>
<dbReference type="Pfam" id="PF00109">
    <property type="entry name" value="ketoacyl-synt"/>
    <property type="match status" value="1"/>
</dbReference>
<dbReference type="InterPro" id="IPR018201">
    <property type="entry name" value="Ketoacyl_synth_AS"/>
</dbReference>
<evidence type="ECO:0008006" key="11">
    <source>
        <dbReference type="Google" id="ProtNLM"/>
    </source>
</evidence>
<dbReference type="InterPro" id="IPR032821">
    <property type="entry name" value="PKS_assoc"/>
</dbReference>
<dbReference type="Pfam" id="PF07993">
    <property type="entry name" value="NAD_binding_4"/>
    <property type="match status" value="1"/>
</dbReference>
<feature type="active site" description="Proton donor; for dehydratase activity" evidence="6">
    <location>
        <position position="1068"/>
    </location>
</feature>
<dbReference type="Pfam" id="PF00698">
    <property type="entry name" value="Acyl_transf_1"/>
    <property type="match status" value="1"/>
</dbReference>
<proteinExistence type="predicted"/>
<keyword evidence="4" id="KW-0843">Virulence</keyword>
<dbReference type="InterPro" id="IPR013968">
    <property type="entry name" value="PKS_KR"/>
</dbReference>
<keyword evidence="10" id="KW-1185">Reference proteome</keyword>
<dbReference type="SMART" id="SM00825">
    <property type="entry name" value="PKS_KS"/>
    <property type="match status" value="1"/>
</dbReference>
<dbReference type="InterPro" id="IPR020807">
    <property type="entry name" value="PKS_DH"/>
</dbReference>
<evidence type="ECO:0000256" key="5">
    <source>
        <dbReference type="ARBA" id="ARBA00023268"/>
    </source>
</evidence>
<dbReference type="PANTHER" id="PTHR43775">
    <property type="entry name" value="FATTY ACID SYNTHASE"/>
    <property type="match status" value="1"/>
</dbReference>
<keyword evidence="5" id="KW-0511">Multifunctional enzyme</keyword>
<dbReference type="InterPro" id="IPR016039">
    <property type="entry name" value="Thiolase-like"/>
</dbReference>
<dbReference type="PROSITE" id="PS00012">
    <property type="entry name" value="PHOSPHOPANTETHEINE"/>
    <property type="match status" value="1"/>
</dbReference>
<keyword evidence="3" id="KW-0808">Transferase</keyword>
<evidence type="ECO:0000256" key="1">
    <source>
        <dbReference type="ARBA" id="ARBA00022450"/>
    </source>
</evidence>
<dbReference type="SUPFAM" id="SSF51735">
    <property type="entry name" value="NAD(P)-binding Rossmann-fold domains"/>
    <property type="match status" value="2"/>
</dbReference>
<dbReference type="InterPro" id="IPR014031">
    <property type="entry name" value="Ketoacyl_synth_C"/>
</dbReference>
<dbReference type="Pfam" id="PF02801">
    <property type="entry name" value="Ketoacyl-synt_C"/>
    <property type="match status" value="1"/>
</dbReference>
<dbReference type="PROSITE" id="PS52004">
    <property type="entry name" value="KS3_2"/>
    <property type="match status" value="1"/>
</dbReference>
<dbReference type="InterPro" id="IPR049900">
    <property type="entry name" value="PKS_mFAS_DH"/>
</dbReference>
<evidence type="ECO:0000313" key="9">
    <source>
        <dbReference type="EMBL" id="KAK7019972.1"/>
    </source>
</evidence>
<dbReference type="Pfam" id="PF21089">
    <property type="entry name" value="PKS_DH_N"/>
    <property type="match status" value="1"/>
</dbReference>
<dbReference type="InterPro" id="IPR009081">
    <property type="entry name" value="PP-bd_ACP"/>
</dbReference>
<feature type="domain" description="PKS/mFAS DH" evidence="8">
    <location>
        <begin position="875"/>
        <end position="1157"/>
    </location>
</feature>
<dbReference type="GO" id="GO:0004312">
    <property type="term" value="F:fatty acid synthase activity"/>
    <property type="evidence" value="ECO:0007669"/>
    <property type="project" value="TreeGrafter"/>
</dbReference>
<evidence type="ECO:0000256" key="3">
    <source>
        <dbReference type="ARBA" id="ARBA00022679"/>
    </source>
</evidence>
<dbReference type="Pfam" id="PF08659">
    <property type="entry name" value="KR"/>
    <property type="match status" value="1"/>
</dbReference>
<gene>
    <name evidence="9" type="ORF">R3P38DRAFT_3552018</name>
</gene>
<dbReference type="Gene3D" id="3.10.129.110">
    <property type="entry name" value="Polyketide synthase dehydratase"/>
    <property type="match status" value="1"/>
</dbReference>
<dbReference type="InterPro" id="IPR006162">
    <property type="entry name" value="Ppantetheine_attach_site"/>
</dbReference>
<dbReference type="SMART" id="SM00827">
    <property type="entry name" value="PKS_AT"/>
    <property type="match status" value="1"/>
</dbReference>
<evidence type="ECO:0000313" key="10">
    <source>
        <dbReference type="Proteomes" id="UP001362999"/>
    </source>
</evidence>
<dbReference type="GO" id="GO:0006633">
    <property type="term" value="P:fatty acid biosynthetic process"/>
    <property type="evidence" value="ECO:0007669"/>
    <property type="project" value="InterPro"/>
</dbReference>
<dbReference type="Gene3D" id="3.40.366.10">
    <property type="entry name" value="Malonyl-Coenzyme A Acyl Carrier Protein, domain 2"/>
    <property type="match status" value="1"/>
</dbReference>
<reference evidence="9 10" key="1">
    <citation type="journal article" date="2024" name="J Genomics">
        <title>Draft genome sequencing and assembly of Favolaschia claudopus CIRM-BRFM 2984 isolated from oak limbs.</title>
        <authorList>
            <person name="Navarro D."/>
            <person name="Drula E."/>
            <person name="Chaduli D."/>
            <person name="Cazenave R."/>
            <person name="Ahrendt S."/>
            <person name="Wang J."/>
            <person name="Lipzen A."/>
            <person name="Daum C."/>
            <person name="Barry K."/>
            <person name="Grigoriev I.V."/>
            <person name="Favel A."/>
            <person name="Rosso M.N."/>
            <person name="Martin F."/>
        </authorList>
    </citation>
    <scope>NUCLEOTIDE SEQUENCE [LARGE SCALE GENOMIC DNA]</scope>
    <source>
        <strain evidence="9 10">CIRM-BRFM 2984</strain>
    </source>
</reference>
<dbReference type="InterPro" id="IPR049551">
    <property type="entry name" value="PKS_DH_C"/>
</dbReference>
<dbReference type="Gene3D" id="3.40.50.720">
    <property type="entry name" value="NAD(P)-binding Rossmann-like Domain"/>
    <property type="match status" value="2"/>
</dbReference>
<dbReference type="Proteomes" id="UP001362999">
    <property type="component" value="Unassembled WGS sequence"/>
</dbReference>
<dbReference type="PROSITE" id="PS52019">
    <property type="entry name" value="PKS_MFAS_DH"/>
    <property type="match status" value="1"/>
</dbReference>
<protein>
    <recommendedName>
        <fullName evidence="11">Polyketide synthase</fullName>
    </recommendedName>
</protein>
<evidence type="ECO:0000259" key="8">
    <source>
        <dbReference type="PROSITE" id="PS52019"/>
    </source>
</evidence>
<comment type="caution">
    <text evidence="9">The sequence shown here is derived from an EMBL/GenBank/DDBJ whole genome shotgun (WGS) entry which is preliminary data.</text>
</comment>
<evidence type="ECO:0000256" key="4">
    <source>
        <dbReference type="ARBA" id="ARBA00023026"/>
    </source>
</evidence>
<evidence type="ECO:0000256" key="2">
    <source>
        <dbReference type="ARBA" id="ARBA00022553"/>
    </source>
</evidence>
<dbReference type="SUPFAM" id="SSF53901">
    <property type="entry name" value="Thiolase-like"/>
    <property type="match status" value="1"/>
</dbReference>
<accession>A0AAW0B2X3</accession>
<organism evidence="9 10">
    <name type="scientific">Favolaschia claudopus</name>
    <dbReference type="NCBI Taxonomy" id="2862362"/>
    <lineage>
        <taxon>Eukaryota</taxon>
        <taxon>Fungi</taxon>
        <taxon>Dikarya</taxon>
        <taxon>Basidiomycota</taxon>
        <taxon>Agaricomycotina</taxon>
        <taxon>Agaricomycetes</taxon>
        <taxon>Agaricomycetidae</taxon>
        <taxon>Agaricales</taxon>
        <taxon>Marasmiineae</taxon>
        <taxon>Mycenaceae</taxon>
        <taxon>Favolaschia</taxon>
    </lineage>
</organism>
<keyword evidence="2" id="KW-0597">Phosphoprotein</keyword>
<dbReference type="SMART" id="SM00826">
    <property type="entry name" value="PKS_DH"/>
    <property type="match status" value="1"/>
</dbReference>
<keyword evidence="1" id="KW-0596">Phosphopantetheine</keyword>
<feature type="region of interest" description="N-terminal hotdog fold" evidence="6">
    <location>
        <begin position="875"/>
        <end position="995"/>
    </location>
</feature>
<dbReference type="GO" id="GO:0044550">
    <property type="term" value="P:secondary metabolite biosynthetic process"/>
    <property type="evidence" value="ECO:0007669"/>
    <property type="project" value="UniProtKB-ARBA"/>
</dbReference>
<dbReference type="PANTHER" id="PTHR43775:SF37">
    <property type="entry name" value="SI:DKEY-61P9.11"/>
    <property type="match status" value="1"/>
</dbReference>
<feature type="domain" description="Ketosynthase family 3 (KS3)" evidence="7">
    <location>
        <begin position="6"/>
        <end position="417"/>
    </location>
</feature>
<dbReference type="InterPro" id="IPR001227">
    <property type="entry name" value="Ac_transferase_dom_sf"/>
</dbReference>
<dbReference type="GO" id="GO:0004315">
    <property type="term" value="F:3-oxoacyl-[acyl-carrier-protein] synthase activity"/>
    <property type="evidence" value="ECO:0007669"/>
    <property type="project" value="InterPro"/>
</dbReference>
<dbReference type="InterPro" id="IPR049552">
    <property type="entry name" value="PKS_DH_N"/>
</dbReference>
<dbReference type="InterPro" id="IPR016036">
    <property type="entry name" value="Malonyl_transacylase_ACP-bd"/>
</dbReference>
<dbReference type="EMBL" id="JAWWNJ010000042">
    <property type="protein sequence ID" value="KAK7019972.1"/>
    <property type="molecule type" value="Genomic_DNA"/>
</dbReference>
<dbReference type="SMART" id="SM00822">
    <property type="entry name" value="PKS_KR"/>
    <property type="match status" value="1"/>
</dbReference>
<dbReference type="InterPro" id="IPR014030">
    <property type="entry name" value="Ketoacyl_synth_N"/>
</dbReference>
<dbReference type="Pfam" id="PF16197">
    <property type="entry name" value="KAsynt_C_assoc"/>
    <property type="match status" value="1"/>
</dbReference>
<evidence type="ECO:0000259" key="7">
    <source>
        <dbReference type="PROSITE" id="PS52004"/>
    </source>
</evidence>
<dbReference type="InterPro" id="IPR014043">
    <property type="entry name" value="Acyl_transferase_dom"/>
</dbReference>
<dbReference type="InterPro" id="IPR050091">
    <property type="entry name" value="PKS_NRPS_Biosynth_Enz"/>
</dbReference>
<feature type="active site" description="Proton acceptor; for dehydratase activity" evidence="6">
    <location>
        <position position="909"/>
    </location>
</feature>
<dbReference type="CDD" id="cd00833">
    <property type="entry name" value="PKS"/>
    <property type="match status" value="1"/>
</dbReference>
<dbReference type="Pfam" id="PF00550">
    <property type="entry name" value="PP-binding"/>
    <property type="match status" value="1"/>
</dbReference>
<dbReference type="InterPro" id="IPR020841">
    <property type="entry name" value="PKS_Beta-ketoAc_synthase_dom"/>
</dbReference>